<feature type="compositionally biased region" description="Low complexity" evidence="2">
    <location>
        <begin position="1065"/>
        <end position="1074"/>
    </location>
</feature>
<feature type="region of interest" description="Disordered" evidence="2">
    <location>
        <begin position="973"/>
        <end position="993"/>
    </location>
</feature>
<proteinExistence type="predicted"/>
<name>A0A0V0QND0_PSEPJ</name>
<evidence type="ECO:0000313" key="3">
    <source>
        <dbReference type="EMBL" id="KRX03644.1"/>
    </source>
</evidence>
<feature type="coiled-coil region" evidence="1">
    <location>
        <begin position="127"/>
        <end position="200"/>
    </location>
</feature>
<comment type="caution">
    <text evidence="3">The sequence shown here is derived from an EMBL/GenBank/DDBJ whole genome shotgun (WGS) entry which is preliminary data.</text>
</comment>
<protein>
    <submittedName>
        <fullName evidence="3">Uncharacterized protein</fullName>
    </submittedName>
</protein>
<evidence type="ECO:0000313" key="4">
    <source>
        <dbReference type="Proteomes" id="UP000054937"/>
    </source>
</evidence>
<reference evidence="3 4" key="1">
    <citation type="journal article" date="2015" name="Sci. Rep.">
        <title>Genome of the facultative scuticociliatosis pathogen Pseudocohnilembus persalinus provides insight into its virulence through horizontal gene transfer.</title>
        <authorList>
            <person name="Xiong J."/>
            <person name="Wang G."/>
            <person name="Cheng J."/>
            <person name="Tian M."/>
            <person name="Pan X."/>
            <person name="Warren A."/>
            <person name="Jiang C."/>
            <person name="Yuan D."/>
            <person name="Miao W."/>
        </authorList>
    </citation>
    <scope>NUCLEOTIDE SEQUENCE [LARGE SCALE GENOMIC DNA]</scope>
    <source>
        <strain evidence="3">36N120E</strain>
    </source>
</reference>
<keyword evidence="4" id="KW-1185">Reference proteome</keyword>
<evidence type="ECO:0000256" key="2">
    <source>
        <dbReference type="SAM" id="MobiDB-lite"/>
    </source>
</evidence>
<accession>A0A0V0QND0</accession>
<feature type="compositionally biased region" description="Polar residues" evidence="2">
    <location>
        <begin position="1075"/>
        <end position="1084"/>
    </location>
</feature>
<evidence type="ECO:0000256" key="1">
    <source>
        <dbReference type="SAM" id="Coils"/>
    </source>
</evidence>
<feature type="compositionally biased region" description="Polar residues" evidence="2">
    <location>
        <begin position="974"/>
        <end position="986"/>
    </location>
</feature>
<feature type="compositionally biased region" description="Low complexity" evidence="2">
    <location>
        <begin position="1199"/>
        <end position="1238"/>
    </location>
</feature>
<organism evidence="3 4">
    <name type="scientific">Pseudocohnilembus persalinus</name>
    <name type="common">Ciliate</name>
    <dbReference type="NCBI Taxonomy" id="266149"/>
    <lineage>
        <taxon>Eukaryota</taxon>
        <taxon>Sar</taxon>
        <taxon>Alveolata</taxon>
        <taxon>Ciliophora</taxon>
        <taxon>Intramacronucleata</taxon>
        <taxon>Oligohymenophorea</taxon>
        <taxon>Scuticociliatia</taxon>
        <taxon>Philasterida</taxon>
        <taxon>Pseudocohnilembidae</taxon>
        <taxon>Pseudocohnilembus</taxon>
    </lineage>
</organism>
<feature type="region of interest" description="Disordered" evidence="2">
    <location>
        <begin position="1199"/>
        <end position="1248"/>
    </location>
</feature>
<dbReference type="EMBL" id="LDAU01000129">
    <property type="protein sequence ID" value="KRX03644.1"/>
    <property type="molecule type" value="Genomic_DNA"/>
</dbReference>
<dbReference type="OrthoDB" id="298151at2759"/>
<keyword evidence="1" id="KW-0175">Coiled coil</keyword>
<dbReference type="InParanoid" id="A0A0V0QND0"/>
<feature type="compositionally biased region" description="Polar residues" evidence="2">
    <location>
        <begin position="1239"/>
        <end position="1248"/>
    </location>
</feature>
<feature type="coiled-coil region" evidence="1">
    <location>
        <begin position="462"/>
        <end position="496"/>
    </location>
</feature>
<feature type="coiled-coil region" evidence="1">
    <location>
        <begin position="14"/>
        <end position="48"/>
    </location>
</feature>
<gene>
    <name evidence="3" type="ORF">PPERSA_04196</name>
</gene>
<dbReference type="Proteomes" id="UP000054937">
    <property type="component" value="Unassembled WGS sequence"/>
</dbReference>
<feature type="region of interest" description="Disordered" evidence="2">
    <location>
        <begin position="1065"/>
        <end position="1096"/>
    </location>
</feature>
<feature type="coiled-coil region" evidence="1">
    <location>
        <begin position="1268"/>
        <end position="1295"/>
    </location>
</feature>
<sequence>MSKTLQKIDSSKNFNRKETQIQFLHQENEQLIQENNELKKLVKINKDALEIALKEKVYNTEIPLNKNNIYMNKNKTCPNSNKQSDKNQIEKLQKDEIQNTLEFEHFQENNNQNQKDQSQRQIKETIIQSLQQENQILLQMLEKVSNDRFTAQGKSLIMEQLFEVADREKNQMSEDLKQTIEDLKQQINQKESIIEQLESKTPLYDEIAGVATEFKHICKVNSVSIKLHEENERLNILILNQALKIQSIIKQRDHLQKLNIELSQLYYGLKNRNISFNCQNQDSENKESVHQLSIQNVYVNHEIRNVFPDKSTNSAMHSENNEQNNIKDLLKENIKIQKEIMKEAILDFNEQLQDDEILSPLMSPLPDKIQNYNHKIQEKKNENKIDKLKIKDINDQIGKKPQIQTLNLAKALKISEYNANRSTQQQKLKEGGDSKILLIKIMKLEKQILNTRKNLTHQMLQNKNLSLQNEQFQRNMEELQARNEILVESYKKYTQKWSNIWAAFQFYKSFYQQYSDQIFMLKQKKRNQSLNKFDIQDPLSKTQVSPKNLINNQYNNTNKTQISNNISNEEKENENQNNFKKFPSFHNQYFNQTNSFDLLSNQDKNGLNFDVSSIDPTQYISALKKKKNQPQNSIQNESILENLQFDSPRAHSTVNEQLNTFSNMKYLNEDQINSANNNESYNHNNNQKNFYTLQKQNNNYINNQNSDTNNTLNNQNEIFFENQQLDGNYIDLQERDQLGFIVDKNGAINYIKQNVKQEVQTYFEQIEFQKNKITENNILYKKNVPFRQRSFTQYINYDQSKRILQNDKENQEFYQKYKENKDFFINLIQLKNQERLYSQEDLENLSDVSSQLSINSRNQLSDHFNRNNLKKFNEINLNNKIYNNNNKNPKNKKSVSKKMSASNLLVSQIYGCNINQSGISIQQPYKIKHGIITGSYRKYGSSQNHYSKKQSQQFKPYSKNLHINNKQEIKNFQKKSQSPQKNSPLENHQKQNYFDKYKRKERINSISYNSPTEKQSLSFSQLSFLQNSQLKGKKTKMLLKNQINFRNSESENNNNNNKIFKNRSTSLNQKQQQQFDLTQKNRNNQSKRKVSLAKKTSTQYNDSTLVSVQQDNQTKKKDFENQSQIYFINKQSNENSIQKGKNTKKKIHFNQSQCLNQNSSYKTNNETKNLNTLHLPDIINQKKHQSSSFLDVEQIQIKSSSSQAQTNNDNNKNNNKQNNKNNNKQNNNQIYNQDNNQNLGKNQSQNDNAVGNKQVNFQIQKKQSKTFKNSENLILNQIENKNQEIQENLSDNNVQQNQEQKSQKFEQKNYIEFSDQEEELTDEIQIQKPKFYQQENENQKQVNDINDQNSVSFSNQKINSRISKFQNLGQ</sequence>